<feature type="region of interest" description="Disordered" evidence="1">
    <location>
        <begin position="135"/>
        <end position="171"/>
    </location>
</feature>
<dbReference type="Proteomes" id="UP001372338">
    <property type="component" value="Unassembled WGS sequence"/>
</dbReference>
<dbReference type="GO" id="GO:0008097">
    <property type="term" value="F:5S rRNA binding"/>
    <property type="evidence" value="ECO:0007669"/>
    <property type="project" value="TreeGrafter"/>
</dbReference>
<dbReference type="PANTHER" id="PTHR33284:SF2">
    <property type="entry name" value="RIBOSOMAL PROTEIN L25_GLN-TRNA SYNTHETASE, ANTI-CODON-BINDING DOMAIN-CONTAINING PROTEIN"/>
    <property type="match status" value="1"/>
</dbReference>
<dbReference type="GO" id="GO:0003735">
    <property type="term" value="F:structural constituent of ribosome"/>
    <property type="evidence" value="ECO:0007669"/>
    <property type="project" value="InterPro"/>
</dbReference>
<dbReference type="GO" id="GO:0006412">
    <property type="term" value="P:translation"/>
    <property type="evidence" value="ECO:0007669"/>
    <property type="project" value="InterPro"/>
</dbReference>
<evidence type="ECO:0000313" key="3">
    <source>
        <dbReference type="Proteomes" id="UP001372338"/>
    </source>
</evidence>
<organism evidence="2 3">
    <name type="scientific">Crotalaria pallida</name>
    <name type="common">Smooth rattlebox</name>
    <name type="synonym">Crotalaria striata</name>
    <dbReference type="NCBI Taxonomy" id="3830"/>
    <lineage>
        <taxon>Eukaryota</taxon>
        <taxon>Viridiplantae</taxon>
        <taxon>Streptophyta</taxon>
        <taxon>Embryophyta</taxon>
        <taxon>Tracheophyta</taxon>
        <taxon>Spermatophyta</taxon>
        <taxon>Magnoliopsida</taxon>
        <taxon>eudicotyledons</taxon>
        <taxon>Gunneridae</taxon>
        <taxon>Pentapetalae</taxon>
        <taxon>rosids</taxon>
        <taxon>fabids</taxon>
        <taxon>Fabales</taxon>
        <taxon>Fabaceae</taxon>
        <taxon>Papilionoideae</taxon>
        <taxon>50 kb inversion clade</taxon>
        <taxon>genistoids sensu lato</taxon>
        <taxon>core genistoids</taxon>
        <taxon>Crotalarieae</taxon>
        <taxon>Crotalaria</taxon>
    </lineage>
</organism>
<dbReference type="PANTHER" id="PTHR33284">
    <property type="entry name" value="RIBOSOMAL PROTEIN L25/GLN-TRNA SYNTHETASE, ANTI-CODON-BINDING DOMAIN-CONTAINING PROTEIN"/>
    <property type="match status" value="1"/>
</dbReference>
<evidence type="ECO:0000256" key="1">
    <source>
        <dbReference type="SAM" id="MobiDB-lite"/>
    </source>
</evidence>
<sequence length="171" mass="19371">MLQWRCSTASHLRTVASHRQNSSSLSLLPFRFAPYHMIQAIPRECSVSRIAARDKMQGRIPAVVFFQNLLEKDPSARSTSNKHLLTIEKKQMKAILDSVDVPFLCSTWFPLQIRAGSGSSHLLESETELPIKPLHATISHREPQRRSSPSRPHQSHRGSRAVKLKDDENPC</sequence>
<reference evidence="2 3" key="1">
    <citation type="submission" date="2024-01" db="EMBL/GenBank/DDBJ databases">
        <title>The genomes of 5 underutilized Papilionoideae crops provide insights into root nodulation and disease resistanc.</title>
        <authorList>
            <person name="Yuan L."/>
        </authorList>
    </citation>
    <scope>NUCLEOTIDE SEQUENCE [LARGE SCALE GENOMIC DNA]</scope>
    <source>
        <strain evidence="2">ZHUSHIDOU_FW_LH</strain>
        <tissue evidence="2">Leaf</tissue>
    </source>
</reference>
<name>A0AAN9F0D5_CROPI</name>
<protein>
    <submittedName>
        <fullName evidence="2">Uncharacterized protein</fullName>
    </submittedName>
</protein>
<dbReference type="GO" id="GO:0022625">
    <property type="term" value="C:cytosolic large ribosomal subunit"/>
    <property type="evidence" value="ECO:0007669"/>
    <property type="project" value="TreeGrafter"/>
</dbReference>
<dbReference type="InterPro" id="IPR020930">
    <property type="entry name" value="Ribosomal_uL5_bac-type"/>
</dbReference>
<dbReference type="EMBL" id="JAYWIO010000004">
    <property type="protein sequence ID" value="KAK7267042.1"/>
    <property type="molecule type" value="Genomic_DNA"/>
</dbReference>
<feature type="compositionally biased region" description="Basic residues" evidence="1">
    <location>
        <begin position="153"/>
        <end position="162"/>
    </location>
</feature>
<proteinExistence type="predicted"/>
<gene>
    <name evidence="2" type="ORF">RIF29_19706</name>
</gene>
<keyword evidence="3" id="KW-1185">Reference proteome</keyword>
<dbReference type="AlphaFoldDB" id="A0AAN9F0D5"/>
<comment type="caution">
    <text evidence="2">The sequence shown here is derived from an EMBL/GenBank/DDBJ whole genome shotgun (WGS) entry which is preliminary data.</text>
</comment>
<evidence type="ECO:0000313" key="2">
    <source>
        <dbReference type="EMBL" id="KAK7267042.1"/>
    </source>
</evidence>
<accession>A0AAN9F0D5</accession>